<comment type="caution">
    <text evidence="1">The sequence shown here is derived from an EMBL/GenBank/DDBJ whole genome shotgun (WGS) entry which is preliminary data.</text>
</comment>
<reference evidence="1 2" key="1">
    <citation type="submission" date="2024-11" db="EMBL/GenBank/DDBJ databases">
        <title>Adaptive evolution of stress response genes in parasites aligns with host niche diversity.</title>
        <authorList>
            <person name="Hahn C."/>
            <person name="Resl P."/>
        </authorList>
    </citation>
    <scope>NUCLEOTIDE SEQUENCE [LARGE SCALE GENOMIC DNA]</scope>
    <source>
        <strain evidence="1">EGGRZ-B1_66</strain>
        <tissue evidence="1">Body</tissue>
    </source>
</reference>
<proteinExistence type="predicted"/>
<evidence type="ECO:0000313" key="1">
    <source>
        <dbReference type="EMBL" id="KAL3310259.1"/>
    </source>
</evidence>
<keyword evidence="2" id="KW-1185">Reference proteome</keyword>
<organism evidence="1 2">
    <name type="scientific">Cichlidogyrus casuarinus</name>
    <dbReference type="NCBI Taxonomy" id="1844966"/>
    <lineage>
        <taxon>Eukaryota</taxon>
        <taxon>Metazoa</taxon>
        <taxon>Spiralia</taxon>
        <taxon>Lophotrochozoa</taxon>
        <taxon>Platyhelminthes</taxon>
        <taxon>Monogenea</taxon>
        <taxon>Monopisthocotylea</taxon>
        <taxon>Dactylogyridea</taxon>
        <taxon>Ancyrocephalidae</taxon>
        <taxon>Cichlidogyrus</taxon>
    </lineage>
</organism>
<name>A0ABD2PS11_9PLAT</name>
<sequence>MLKVFKSCSATYAGHCRIRYFCYETEKEDQGTLLKDSREAKSHKYTFGIGGDINSCELLGTISNVTTLQMVKRPEKEWLSIFVNTKFISDDGHQVNTHNRIHVFDARLLPIANRLKIGDKAYFSGFYSYYKPASRPSGDHGSKGYRIGAMIANRIIPMTKDSISSDELVD</sequence>
<dbReference type="Proteomes" id="UP001626550">
    <property type="component" value="Unassembled WGS sequence"/>
</dbReference>
<dbReference type="EMBL" id="JBJKFK010003110">
    <property type="protein sequence ID" value="KAL3310259.1"/>
    <property type="molecule type" value="Genomic_DNA"/>
</dbReference>
<protein>
    <submittedName>
        <fullName evidence="1">Uncharacterized protein</fullName>
    </submittedName>
</protein>
<gene>
    <name evidence="1" type="ORF">Ciccas_011179</name>
</gene>
<evidence type="ECO:0000313" key="2">
    <source>
        <dbReference type="Proteomes" id="UP001626550"/>
    </source>
</evidence>
<dbReference type="AlphaFoldDB" id="A0ABD2PS11"/>
<accession>A0ABD2PS11</accession>